<protein>
    <submittedName>
        <fullName evidence="1">Uncharacterized protein</fullName>
    </submittedName>
</protein>
<keyword evidence="2" id="KW-1185">Reference proteome</keyword>
<evidence type="ECO:0000313" key="2">
    <source>
        <dbReference type="Proteomes" id="UP001055811"/>
    </source>
</evidence>
<accession>A0ACB8Z246</accession>
<proteinExistence type="predicted"/>
<sequence length="85" mass="9572">MEMEDCCYGWRWRAAAMAGNGGLLLWPEMKPPTFAVAGHGGLRDMRLFTSGEAWEAANFDRVHEPMSEGDWLHASYSLTSNTYNN</sequence>
<evidence type="ECO:0000313" key="1">
    <source>
        <dbReference type="EMBL" id="KAI3691428.1"/>
    </source>
</evidence>
<comment type="caution">
    <text evidence="1">The sequence shown here is derived from an EMBL/GenBank/DDBJ whole genome shotgun (WGS) entry which is preliminary data.</text>
</comment>
<reference evidence="2" key="1">
    <citation type="journal article" date="2022" name="Mol. Ecol. Resour.">
        <title>The genomes of chicory, endive, great burdock and yacon provide insights into Asteraceae palaeo-polyploidization history and plant inulin production.</title>
        <authorList>
            <person name="Fan W."/>
            <person name="Wang S."/>
            <person name="Wang H."/>
            <person name="Wang A."/>
            <person name="Jiang F."/>
            <person name="Liu H."/>
            <person name="Zhao H."/>
            <person name="Xu D."/>
            <person name="Zhang Y."/>
        </authorList>
    </citation>
    <scope>NUCLEOTIDE SEQUENCE [LARGE SCALE GENOMIC DNA]</scope>
    <source>
        <strain evidence="2">cv. Punajuju</strain>
    </source>
</reference>
<gene>
    <name evidence="1" type="ORF">L2E82_49787</name>
</gene>
<organism evidence="1 2">
    <name type="scientific">Cichorium intybus</name>
    <name type="common">Chicory</name>
    <dbReference type="NCBI Taxonomy" id="13427"/>
    <lineage>
        <taxon>Eukaryota</taxon>
        <taxon>Viridiplantae</taxon>
        <taxon>Streptophyta</taxon>
        <taxon>Embryophyta</taxon>
        <taxon>Tracheophyta</taxon>
        <taxon>Spermatophyta</taxon>
        <taxon>Magnoliopsida</taxon>
        <taxon>eudicotyledons</taxon>
        <taxon>Gunneridae</taxon>
        <taxon>Pentapetalae</taxon>
        <taxon>asterids</taxon>
        <taxon>campanulids</taxon>
        <taxon>Asterales</taxon>
        <taxon>Asteraceae</taxon>
        <taxon>Cichorioideae</taxon>
        <taxon>Cichorieae</taxon>
        <taxon>Cichoriinae</taxon>
        <taxon>Cichorium</taxon>
    </lineage>
</organism>
<dbReference type="EMBL" id="CM042017">
    <property type="protein sequence ID" value="KAI3691428.1"/>
    <property type="molecule type" value="Genomic_DNA"/>
</dbReference>
<dbReference type="Proteomes" id="UP001055811">
    <property type="component" value="Linkage Group LG09"/>
</dbReference>
<name>A0ACB8Z246_CICIN</name>
<reference evidence="1 2" key="2">
    <citation type="journal article" date="2022" name="Mol. Ecol. Resour.">
        <title>The genomes of chicory, endive, great burdock and yacon provide insights into Asteraceae paleo-polyploidization history and plant inulin production.</title>
        <authorList>
            <person name="Fan W."/>
            <person name="Wang S."/>
            <person name="Wang H."/>
            <person name="Wang A."/>
            <person name="Jiang F."/>
            <person name="Liu H."/>
            <person name="Zhao H."/>
            <person name="Xu D."/>
            <person name="Zhang Y."/>
        </authorList>
    </citation>
    <scope>NUCLEOTIDE SEQUENCE [LARGE SCALE GENOMIC DNA]</scope>
    <source>
        <strain evidence="2">cv. Punajuju</strain>
        <tissue evidence="1">Leaves</tissue>
    </source>
</reference>